<accession>A0ABU2Y135</accession>
<feature type="transmembrane region" description="Helical" evidence="2">
    <location>
        <begin position="40"/>
        <end position="58"/>
    </location>
</feature>
<dbReference type="Proteomes" id="UP001180754">
    <property type="component" value="Unassembled WGS sequence"/>
</dbReference>
<proteinExistence type="predicted"/>
<keyword evidence="2" id="KW-1133">Transmembrane helix</keyword>
<feature type="region of interest" description="Disordered" evidence="1">
    <location>
        <begin position="1"/>
        <end position="31"/>
    </location>
</feature>
<feature type="transmembrane region" description="Helical" evidence="2">
    <location>
        <begin position="64"/>
        <end position="86"/>
    </location>
</feature>
<evidence type="ECO:0000256" key="1">
    <source>
        <dbReference type="SAM" id="MobiDB-lite"/>
    </source>
</evidence>
<name>A0ABU2Y135_9ACTN</name>
<feature type="non-terminal residue" evidence="3">
    <location>
        <position position="1"/>
    </location>
</feature>
<gene>
    <name evidence="3" type="ORF">RND15_53410</name>
</gene>
<evidence type="ECO:0000313" key="4">
    <source>
        <dbReference type="Proteomes" id="UP001180754"/>
    </source>
</evidence>
<sequence length="92" mass="9238">SQGAGEGAIPVTPPAGPPPLSGRRRTGLGGLLRPRSSRTFVLGLCMSVGGLGGGVRAAMDGEGIWRALGISGVGLLGLALTVAWVVTYARER</sequence>
<dbReference type="RefSeq" id="WP_311731597.1">
    <property type="nucleotide sequence ID" value="NZ_JAVRFD010001037.1"/>
</dbReference>
<keyword evidence="2" id="KW-0812">Transmembrane</keyword>
<protein>
    <submittedName>
        <fullName evidence="3">Uncharacterized protein</fullName>
    </submittedName>
</protein>
<feature type="compositionally biased region" description="Pro residues" evidence="1">
    <location>
        <begin position="11"/>
        <end position="20"/>
    </location>
</feature>
<comment type="caution">
    <text evidence="3">The sequence shown here is derived from an EMBL/GenBank/DDBJ whole genome shotgun (WGS) entry which is preliminary data.</text>
</comment>
<keyword evidence="2" id="KW-0472">Membrane</keyword>
<evidence type="ECO:0000256" key="2">
    <source>
        <dbReference type="SAM" id="Phobius"/>
    </source>
</evidence>
<dbReference type="EMBL" id="JAVRFD010001037">
    <property type="protein sequence ID" value="MDT0551384.1"/>
    <property type="molecule type" value="Genomic_DNA"/>
</dbReference>
<reference evidence="3" key="1">
    <citation type="submission" date="2024-05" db="EMBL/GenBank/DDBJ databases">
        <title>30 novel species of actinomycetes from the DSMZ collection.</title>
        <authorList>
            <person name="Nouioui I."/>
        </authorList>
    </citation>
    <scope>NUCLEOTIDE SEQUENCE</scope>
    <source>
        <strain evidence="3">DSM 41529</strain>
    </source>
</reference>
<keyword evidence="4" id="KW-1185">Reference proteome</keyword>
<evidence type="ECO:0000313" key="3">
    <source>
        <dbReference type="EMBL" id="MDT0551384.1"/>
    </source>
</evidence>
<organism evidence="3 4">
    <name type="scientific">Streptomyces lonegramiae</name>
    <dbReference type="NCBI Taxonomy" id="3075524"/>
    <lineage>
        <taxon>Bacteria</taxon>
        <taxon>Bacillati</taxon>
        <taxon>Actinomycetota</taxon>
        <taxon>Actinomycetes</taxon>
        <taxon>Kitasatosporales</taxon>
        <taxon>Streptomycetaceae</taxon>
        <taxon>Streptomyces</taxon>
    </lineage>
</organism>